<evidence type="ECO:0000256" key="1">
    <source>
        <dbReference type="ARBA" id="ARBA00004571"/>
    </source>
</evidence>
<keyword evidence="7 8" id="KW-0998">Cell outer membrane</keyword>
<feature type="domain" description="TonB-dependent receptor plug" evidence="12">
    <location>
        <begin position="119"/>
        <end position="237"/>
    </location>
</feature>
<evidence type="ECO:0000256" key="5">
    <source>
        <dbReference type="ARBA" id="ARBA00023077"/>
    </source>
</evidence>
<evidence type="ECO:0000256" key="4">
    <source>
        <dbReference type="ARBA" id="ARBA00022692"/>
    </source>
</evidence>
<keyword evidence="3 8" id="KW-1134">Transmembrane beta strand</keyword>
<evidence type="ECO:0000313" key="13">
    <source>
        <dbReference type="EMBL" id="MBD2768204.1"/>
    </source>
</evidence>
<sequence>MKCKLSTHLKLFSLLALWLFAAPIRAQTQSISGRVSASDGGPLPGATVLERGTTNGVSTNAEGAFSLSVQPNATLVISSVGYATQTVAVGNQTTINVTLAAEATALNEAVVVGYGTQTKTSLTGAVAQVSGREVQNAPVPSFEQAIQGKAAGVFIENSSGKLGQGIKVRVRGTSSVSGGNQPLYVVDGIPIISENLSGTDAATNPIADLNPNDIESMSILKDASAAAIYGSRASNGVVLITTKRGKAGDTRFTLGYQTGLSKPTNRKKFLNATEYVEYFREAGKNANLEAFTEGRLRRYSAGNDDYKTGAVNTDWQNEAFQRAPFEQYDLNVSGGNDKTRFFVSGLYSNQSGILIGNKFEKMATRINLDQKASDKLTLGVNLTLSRTRNNRISNDNAFSSPMQIVALAPITPTIDPRTNQISGALDTLTGDPNSNYPTYYNPVLSRVGASYIATVYRNLGNVFAQYEFIPGLTFRSELGLDLLNQEENQFAGRVTSRNNGPNRGDGFNRRLTVARFTTNNFFTYRKTFNENHTLEAVVGMAYEARQRKSNSVTGQQFPSDNYKTIFNSALITAGSSRETSNTLLSYFGRANYAFANKYLVSASLRIDGSSRFGVNKRYGYFPAASLGWVVTEESFLKDQQVLSFLKPRVSYGLTGNQEFDDFPARGLYSGDAGYAGVPGQRPFQLANPDLKWESTAQADIGLEFGFLDNRISGEVDVYQKKTRDLALNVNVPGTSGFVRQFRNLGKLENRGIEMALNTRNFVGDFTWSTSVNASINRNKVTNLDGQVIEGGLLNRAIEGQPLGAFYGREYAGVDPANGDALYYLNTTNADGSINRATTNKYDDAQRVLIGNPNPKWTGGVTNTFGYKGIDFSFSFQGVFGNDVYDGGGKYQSANATGGFDNLTRDQLNRWQKPGDITNVPRAVLFDTPRPGNNFGTGGAGESSRFLSDGSYVRLKTVTLGYNVPSALVKVVYLQSARLYLSAVNLLTFTNYKGWDPEVNADYLASDVNTGNISQGTDFYSAPQAKTYTFGVNISF</sequence>
<dbReference type="EMBL" id="JACXAD010000009">
    <property type="protein sequence ID" value="MBD2768204.1"/>
    <property type="molecule type" value="Genomic_DNA"/>
</dbReference>
<evidence type="ECO:0000256" key="8">
    <source>
        <dbReference type="PROSITE-ProRule" id="PRU01360"/>
    </source>
</evidence>
<feature type="chain" id="PRO_5037265302" evidence="10">
    <location>
        <begin position="27"/>
        <end position="1035"/>
    </location>
</feature>
<keyword evidence="4 8" id="KW-0812">Transmembrane</keyword>
<feature type="signal peptide" evidence="10">
    <location>
        <begin position="1"/>
        <end position="26"/>
    </location>
</feature>
<dbReference type="InterPro" id="IPR039426">
    <property type="entry name" value="TonB-dep_rcpt-like"/>
</dbReference>
<reference evidence="13" key="1">
    <citation type="submission" date="2020-09" db="EMBL/GenBank/DDBJ databases">
        <authorList>
            <person name="Kim M.K."/>
        </authorList>
    </citation>
    <scope>NUCLEOTIDE SEQUENCE</scope>
    <source>
        <strain evidence="13">BT664</strain>
    </source>
</reference>
<evidence type="ECO:0000256" key="3">
    <source>
        <dbReference type="ARBA" id="ARBA00022452"/>
    </source>
</evidence>
<evidence type="ECO:0000313" key="14">
    <source>
        <dbReference type="Proteomes" id="UP000612233"/>
    </source>
</evidence>
<keyword evidence="14" id="KW-1185">Reference proteome</keyword>
<dbReference type="Proteomes" id="UP000612233">
    <property type="component" value="Unassembled WGS sequence"/>
</dbReference>
<keyword evidence="10" id="KW-0732">Signal</keyword>
<dbReference type="Gene3D" id="2.60.40.1120">
    <property type="entry name" value="Carboxypeptidase-like, regulatory domain"/>
    <property type="match status" value="1"/>
</dbReference>
<dbReference type="Pfam" id="PF07715">
    <property type="entry name" value="Plug"/>
    <property type="match status" value="1"/>
</dbReference>
<evidence type="ECO:0000256" key="10">
    <source>
        <dbReference type="SAM" id="SignalP"/>
    </source>
</evidence>
<protein>
    <submittedName>
        <fullName evidence="13">TonB-dependent receptor</fullName>
    </submittedName>
</protein>
<dbReference type="SUPFAM" id="SSF56935">
    <property type="entry name" value="Porins"/>
    <property type="match status" value="1"/>
</dbReference>
<dbReference type="NCBIfam" id="TIGR04056">
    <property type="entry name" value="OMP_RagA_SusC"/>
    <property type="match status" value="1"/>
</dbReference>
<dbReference type="AlphaFoldDB" id="A0A927GJJ1"/>
<comment type="similarity">
    <text evidence="8 9">Belongs to the TonB-dependent receptor family.</text>
</comment>
<organism evidence="13 14">
    <name type="scientific">Hymenobacter montanus</name>
    <dbReference type="NCBI Taxonomy" id="2771359"/>
    <lineage>
        <taxon>Bacteria</taxon>
        <taxon>Pseudomonadati</taxon>
        <taxon>Bacteroidota</taxon>
        <taxon>Cytophagia</taxon>
        <taxon>Cytophagales</taxon>
        <taxon>Hymenobacteraceae</taxon>
        <taxon>Hymenobacter</taxon>
    </lineage>
</organism>
<dbReference type="InterPro" id="IPR037066">
    <property type="entry name" value="Plug_dom_sf"/>
</dbReference>
<accession>A0A927GJJ1</accession>
<dbReference type="Pfam" id="PF00593">
    <property type="entry name" value="TonB_dep_Rec_b-barrel"/>
    <property type="match status" value="1"/>
</dbReference>
<evidence type="ECO:0000256" key="6">
    <source>
        <dbReference type="ARBA" id="ARBA00023136"/>
    </source>
</evidence>
<evidence type="ECO:0000259" key="12">
    <source>
        <dbReference type="Pfam" id="PF07715"/>
    </source>
</evidence>
<keyword evidence="5 9" id="KW-0798">TonB box</keyword>
<dbReference type="InterPro" id="IPR036942">
    <property type="entry name" value="Beta-barrel_TonB_sf"/>
</dbReference>
<dbReference type="InterPro" id="IPR023996">
    <property type="entry name" value="TonB-dep_OMP_SusC/RagA"/>
</dbReference>
<keyword evidence="6 8" id="KW-0472">Membrane</keyword>
<dbReference type="RefSeq" id="WP_191005017.1">
    <property type="nucleotide sequence ID" value="NZ_JACXAD010000009.1"/>
</dbReference>
<dbReference type="NCBIfam" id="TIGR04057">
    <property type="entry name" value="SusC_RagA_signa"/>
    <property type="match status" value="1"/>
</dbReference>
<keyword evidence="2 8" id="KW-0813">Transport</keyword>
<keyword evidence="13" id="KW-0675">Receptor</keyword>
<proteinExistence type="inferred from homology"/>
<dbReference type="SUPFAM" id="SSF49464">
    <property type="entry name" value="Carboxypeptidase regulatory domain-like"/>
    <property type="match status" value="1"/>
</dbReference>
<dbReference type="Gene3D" id="2.40.170.20">
    <property type="entry name" value="TonB-dependent receptor, beta-barrel domain"/>
    <property type="match status" value="1"/>
</dbReference>
<feature type="domain" description="TonB-dependent receptor-like beta-barrel" evidence="11">
    <location>
        <begin position="433"/>
        <end position="984"/>
    </location>
</feature>
<evidence type="ECO:0000256" key="7">
    <source>
        <dbReference type="ARBA" id="ARBA00023237"/>
    </source>
</evidence>
<evidence type="ECO:0000256" key="2">
    <source>
        <dbReference type="ARBA" id="ARBA00022448"/>
    </source>
</evidence>
<dbReference type="InterPro" id="IPR000531">
    <property type="entry name" value="Beta-barrel_TonB"/>
</dbReference>
<evidence type="ECO:0000259" key="11">
    <source>
        <dbReference type="Pfam" id="PF00593"/>
    </source>
</evidence>
<comment type="subcellular location">
    <subcellularLocation>
        <location evidence="1 8">Cell outer membrane</location>
        <topology evidence="1 8">Multi-pass membrane protein</topology>
    </subcellularLocation>
</comment>
<gene>
    <name evidence="13" type="ORF">IC235_09900</name>
</gene>
<dbReference type="Gene3D" id="2.170.130.10">
    <property type="entry name" value="TonB-dependent receptor, plug domain"/>
    <property type="match status" value="1"/>
</dbReference>
<dbReference type="InterPro" id="IPR023997">
    <property type="entry name" value="TonB-dep_OMP_SusC/RagA_CS"/>
</dbReference>
<dbReference type="FunFam" id="2.170.130.10:FF:000008">
    <property type="entry name" value="SusC/RagA family TonB-linked outer membrane protein"/>
    <property type="match status" value="1"/>
</dbReference>
<dbReference type="InterPro" id="IPR008969">
    <property type="entry name" value="CarboxyPept-like_regulatory"/>
</dbReference>
<dbReference type="GO" id="GO:0009279">
    <property type="term" value="C:cell outer membrane"/>
    <property type="evidence" value="ECO:0007669"/>
    <property type="project" value="UniProtKB-SubCell"/>
</dbReference>
<evidence type="ECO:0000256" key="9">
    <source>
        <dbReference type="RuleBase" id="RU003357"/>
    </source>
</evidence>
<comment type="caution">
    <text evidence="13">The sequence shown here is derived from an EMBL/GenBank/DDBJ whole genome shotgun (WGS) entry which is preliminary data.</text>
</comment>
<dbReference type="Pfam" id="PF13715">
    <property type="entry name" value="CarbopepD_reg_2"/>
    <property type="match status" value="1"/>
</dbReference>
<name>A0A927GJJ1_9BACT</name>
<dbReference type="PROSITE" id="PS52016">
    <property type="entry name" value="TONB_DEPENDENT_REC_3"/>
    <property type="match status" value="1"/>
</dbReference>
<dbReference type="InterPro" id="IPR012910">
    <property type="entry name" value="Plug_dom"/>
</dbReference>